<dbReference type="EMBL" id="LAZR01007129">
    <property type="protein sequence ID" value="KKM87257.1"/>
    <property type="molecule type" value="Genomic_DNA"/>
</dbReference>
<accession>A0A0F9P163</accession>
<sequence>MKKRNPKQVGSMLFDCVPQHGPCPNNCNQCYYNECFYAGHEPLIPEPRDVTGGIVRMNSGHDSNLEKPLVLETAKLYEDVFFNTSMENLDFPEPFVLTANASEEDTKGWFVPDVNPANLMFVRFRLSAKNIGNVMNFAASWAKDNIPVVLTLMRYRTLDDIPEGYYTSYENILHIKHNWLVPTKGLWDRIQSRSEFQNNRLIQTCGSYESSLCCDCGLCECYYRITKKRLEENGCYK</sequence>
<reference evidence="1" key="1">
    <citation type="journal article" date="2015" name="Nature">
        <title>Complex archaea that bridge the gap between prokaryotes and eukaryotes.</title>
        <authorList>
            <person name="Spang A."/>
            <person name="Saw J.H."/>
            <person name="Jorgensen S.L."/>
            <person name="Zaremba-Niedzwiedzka K."/>
            <person name="Martijn J."/>
            <person name="Lind A.E."/>
            <person name="van Eijk R."/>
            <person name="Schleper C."/>
            <person name="Guy L."/>
            <person name="Ettema T.J."/>
        </authorList>
    </citation>
    <scope>NUCLEOTIDE SEQUENCE</scope>
</reference>
<organism evidence="1">
    <name type="scientific">marine sediment metagenome</name>
    <dbReference type="NCBI Taxonomy" id="412755"/>
    <lineage>
        <taxon>unclassified sequences</taxon>
        <taxon>metagenomes</taxon>
        <taxon>ecological metagenomes</taxon>
    </lineage>
</organism>
<comment type="caution">
    <text evidence="1">The sequence shown here is derived from an EMBL/GenBank/DDBJ whole genome shotgun (WGS) entry which is preliminary data.</text>
</comment>
<proteinExistence type="predicted"/>
<evidence type="ECO:0000313" key="1">
    <source>
        <dbReference type="EMBL" id="KKM87257.1"/>
    </source>
</evidence>
<gene>
    <name evidence="1" type="ORF">LCGC14_1270800</name>
</gene>
<protein>
    <submittedName>
        <fullName evidence="1">Uncharacterized protein</fullName>
    </submittedName>
</protein>
<dbReference type="AlphaFoldDB" id="A0A0F9P163"/>
<name>A0A0F9P163_9ZZZZ</name>